<gene>
    <name evidence="2" type="ORF">BO83DRAFT_95755</name>
</gene>
<evidence type="ECO:0000313" key="2">
    <source>
        <dbReference type="EMBL" id="PWY67801.1"/>
    </source>
</evidence>
<keyword evidence="3" id="KW-1185">Reference proteome</keyword>
<organism evidence="2 3">
    <name type="scientific">Aspergillus eucalypticola (strain CBS 122712 / IBT 29274)</name>
    <dbReference type="NCBI Taxonomy" id="1448314"/>
    <lineage>
        <taxon>Eukaryota</taxon>
        <taxon>Fungi</taxon>
        <taxon>Dikarya</taxon>
        <taxon>Ascomycota</taxon>
        <taxon>Pezizomycotina</taxon>
        <taxon>Eurotiomycetes</taxon>
        <taxon>Eurotiomycetidae</taxon>
        <taxon>Eurotiales</taxon>
        <taxon>Aspergillaceae</taxon>
        <taxon>Aspergillus</taxon>
        <taxon>Aspergillus subgen. Circumdati</taxon>
    </lineage>
</organism>
<evidence type="ECO:0000313" key="3">
    <source>
        <dbReference type="Proteomes" id="UP000246171"/>
    </source>
</evidence>
<dbReference type="VEuPathDB" id="FungiDB:BO83DRAFT_95755"/>
<dbReference type="AlphaFoldDB" id="A0A317V386"/>
<name>A0A317V386_ASPEC</name>
<comment type="caution">
    <text evidence="2">The sequence shown here is derived from an EMBL/GenBank/DDBJ whole genome shotgun (WGS) entry which is preliminary data.</text>
</comment>
<accession>A0A317V386</accession>
<protein>
    <submittedName>
        <fullName evidence="2">Uncharacterized protein</fullName>
    </submittedName>
</protein>
<dbReference type="Proteomes" id="UP000246171">
    <property type="component" value="Unassembled WGS sequence"/>
</dbReference>
<reference evidence="2" key="1">
    <citation type="submission" date="2016-12" db="EMBL/GenBank/DDBJ databases">
        <title>The genomes of Aspergillus section Nigri reveals drivers in fungal speciation.</title>
        <authorList>
            <consortium name="DOE Joint Genome Institute"/>
            <person name="Vesth T.C."/>
            <person name="Nybo J."/>
            <person name="Theobald S."/>
            <person name="Brandl J."/>
            <person name="Frisvad J.C."/>
            <person name="Nielsen K.F."/>
            <person name="Lyhne E.K."/>
            <person name="Kogle M.E."/>
            <person name="Kuo A."/>
            <person name="Riley R."/>
            <person name="Clum A."/>
            <person name="Nolan M."/>
            <person name="Lipzen A."/>
            <person name="Salamov A."/>
            <person name="Henrissat B."/>
            <person name="Wiebenga A."/>
            <person name="De vries R.P."/>
            <person name="Grigoriev I.V."/>
            <person name="Mortensen U.H."/>
            <person name="Andersen M.R."/>
            <person name="Baker S.E."/>
        </authorList>
    </citation>
    <scope>NUCLEOTIDE SEQUENCE</scope>
    <source>
        <strain evidence="2">CBS 122712</strain>
    </source>
</reference>
<dbReference type="GeneID" id="37059708"/>
<dbReference type="EMBL" id="MSFU01000021">
    <property type="protein sequence ID" value="PWY67801.1"/>
    <property type="molecule type" value="Genomic_DNA"/>
</dbReference>
<sequence>MFLVSTSDEVFNNPVYVARIGEPNAVHHTDHQLCKGRMLHIYKVKCGVIYGSMQTRRSIPEHLHPWTIETMRFQDLVKYQNMNVQHPNLSISSPILVSNKGAAPISQRYTSSLSLSGGTGTHKLHPRILTENTLTSNSSAPPQLFKNNSILPTHV</sequence>
<feature type="region of interest" description="Disordered" evidence="1">
    <location>
        <begin position="133"/>
        <end position="155"/>
    </location>
</feature>
<evidence type="ECO:0000256" key="1">
    <source>
        <dbReference type="SAM" id="MobiDB-lite"/>
    </source>
</evidence>
<proteinExistence type="predicted"/>
<dbReference type="RefSeq" id="XP_025385739.1">
    <property type="nucleotide sequence ID" value="XM_025537746.1"/>
</dbReference>